<dbReference type="AlphaFoldDB" id="A0A2P8E5P3"/>
<evidence type="ECO:0000313" key="2">
    <source>
        <dbReference type="EMBL" id="PSL04796.1"/>
    </source>
</evidence>
<keyword evidence="3" id="KW-1185">Reference proteome</keyword>
<dbReference type="PANTHER" id="PTHR14136:SF37">
    <property type="entry name" value="PENTAPEPTIDE REPEAT-CONTAINING PROTEIN"/>
    <property type="match status" value="1"/>
</dbReference>
<comment type="caution">
    <text evidence="2">The sequence shown here is derived from an EMBL/GenBank/DDBJ whole genome shotgun (WGS) entry which is preliminary data.</text>
</comment>
<dbReference type="PANTHER" id="PTHR14136">
    <property type="entry name" value="BTB_POZ DOMAIN-CONTAINING PROTEIN KCTD9"/>
    <property type="match status" value="1"/>
</dbReference>
<dbReference type="Proteomes" id="UP000243528">
    <property type="component" value="Unassembled WGS sequence"/>
</dbReference>
<proteinExistence type="predicted"/>
<feature type="region of interest" description="Disordered" evidence="1">
    <location>
        <begin position="1"/>
        <end position="23"/>
    </location>
</feature>
<dbReference type="OrthoDB" id="154708at2"/>
<evidence type="ECO:0000313" key="3">
    <source>
        <dbReference type="Proteomes" id="UP000243528"/>
    </source>
</evidence>
<dbReference type="InterPro" id="IPR051082">
    <property type="entry name" value="Pentapeptide-BTB/POZ_domain"/>
</dbReference>
<dbReference type="SUPFAM" id="SSF141571">
    <property type="entry name" value="Pentapeptide repeat-like"/>
    <property type="match status" value="1"/>
</dbReference>
<sequence>MQSPGDVPPEVDTDDEAAGAGRDVRADPRAGLRADCANCAGLCCVALPFTASADFAIDKPAGEPCTHLRADFRCGIHTRLRADGFPGCAVFDCFGAGQQVTRTTFGGHDWRQDAGTARRMFGVFGVMRQLHELLWYLADAQSRPQTLPIRPDLHQARQELERLTESHTDVLLETDVADRRGEVDVLLQRASELVRADATAAAPGAGRELRRADLVGARLNGADLRGADLRGALLIAADLSGADLRSADVIGADFRDAVLAGADLTDSIFLTQAQVNAARGDAATALPAAVARPDHW</sequence>
<reference evidence="2 3" key="1">
    <citation type="submission" date="2018-03" db="EMBL/GenBank/DDBJ databases">
        <title>Genomic Encyclopedia of Archaeal and Bacterial Type Strains, Phase II (KMG-II): from individual species to whole genera.</title>
        <authorList>
            <person name="Goeker M."/>
        </authorList>
    </citation>
    <scope>NUCLEOTIDE SEQUENCE [LARGE SCALE GENOMIC DNA]</scope>
    <source>
        <strain evidence="2 3">DSM 45211</strain>
    </source>
</reference>
<dbReference type="Gene3D" id="2.160.20.80">
    <property type="entry name" value="E3 ubiquitin-protein ligase SopA"/>
    <property type="match status" value="1"/>
</dbReference>
<dbReference type="Pfam" id="PF00805">
    <property type="entry name" value="Pentapeptide"/>
    <property type="match status" value="1"/>
</dbReference>
<organism evidence="2 3">
    <name type="scientific">Haloactinopolyspora alba</name>
    <dbReference type="NCBI Taxonomy" id="648780"/>
    <lineage>
        <taxon>Bacteria</taxon>
        <taxon>Bacillati</taxon>
        <taxon>Actinomycetota</taxon>
        <taxon>Actinomycetes</taxon>
        <taxon>Jiangellales</taxon>
        <taxon>Jiangellaceae</taxon>
        <taxon>Haloactinopolyspora</taxon>
    </lineage>
</organism>
<protein>
    <submittedName>
        <fullName evidence="2">Pentapeptide repeat protein</fullName>
    </submittedName>
</protein>
<dbReference type="InterPro" id="IPR001646">
    <property type="entry name" value="5peptide_repeat"/>
</dbReference>
<dbReference type="EMBL" id="PYGE01000005">
    <property type="protein sequence ID" value="PSL04796.1"/>
    <property type="molecule type" value="Genomic_DNA"/>
</dbReference>
<accession>A0A2P8E5P3</accession>
<gene>
    <name evidence="2" type="ORF">CLV30_105263</name>
</gene>
<name>A0A2P8E5P3_9ACTN</name>
<evidence type="ECO:0000256" key="1">
    <source>
        <dbReference type="SAM" id="MobiDB-lite"/>
    </source>
</evidence>